<dbReference type="Proteomes" id="UP000307943">
    <property type="component" value="Unassembled WGS sequence"/>
</dbReference>
<dbReference type="OrthoDB" id="9798191at2"/>
<dbReference type="EMBL" id="VDCQ01000008">
    <property type="protein sequence ID" value="TNJ66779.1"/>
    <property type="molecule type" value="Genomic_DNA"/>
</dbReference>
<dbReference type="AlphaFoldDB" id="A0A5C4TEA8"/>
<evidence type="ECO:0000313" key="3">
    <source>
        <dbReference type="Proteomes" id="UP000307943"/>
    </source>
</evidence>
<dbReference type="SUPFAM" id="SSF53850">
    <property type="entry name" value="Periplasmic binding protein-like II"/>
    <property type="match status" value="1"/>
</dbReference>
<protein>
    <submittedName>
        <fullName evidence="2">Extracellular solute-binding protein</fullName>
    </submittedName>
</protein>
<comment type="caution">
    <text evidence="2">The sequence shown here is derived from an EMBL/GenBank/DDBJ whole genome shotgun (WGS) entry which is preliminary data.</text>
</comment>
<sequence>MGDVKMNNKQRIRRPLATLLLALTVSACSGGSDGKGADDGGGASSKLQDVTKAPVELTFFTSYSTLMSDLSQEGFMNDFGQYMQKKYPNFSFKPIFGSTTKETIQTIVASKTPIDIIQISPVQTFNFVDLGLSSDISDLIKKYKLDLSHVEPSSLDLLTKAGNNQLVGLPYQMNSLVLFYNKDLFDKFGVPYPKDNMTWNETADIVRRTTRQDGGVQYIGFGNQQGWANILRSNQLSIEPINLATNKVTYENGDWKRLFDQLHPIFQVPGNGINTEAVSMNLFIKERRLSMILSYPEYYQRFPSDLNWDVVTSPQLADRPGVNFAPVPIVLAPVAYSPKRDAAFLAISEMLSEEVQLLRARKYAISSVLTDKKFREQMGAEVPALQGKNRQVMQPVNMAKSITFSPLTSDAMNGIGTAFSDTMSGKKDANTALREQAEAANKKIAEKLEAEGKK</sequence>
<dbReference type="PANTHER" id="PTHR43649">
    <property type="entry name" value="ARABINOSE-BINDING PROTEIN-RELATED"/>
    <property type="match status" value="1"/>
</dbReference>
<name>A0A5C4TEA8_9BACL</name>
<dbReference type="InterPro" id="IPR050490">
    <property type="entry name" value="Bact_solute-bd_prot1"/>
</dbReference>
<reference evidence="2 3" key="1">
    <citation type="submission" date="2019-05" db="EMBL/GenBank/DDBJ databases">
        <title>We sequenced the genome of Paenibacillus hemerocallicola KCTC 33185 for further insight into its adaptation and study the phylogeny of Paenibacillus.</title>
        <authorList>
            <person name="Narsing Rao M.P."/>
        </authorList>
    </citation>
    <scope>NUCLEOTIDE SEQUENCE [LARGE SCALE GENOMIC DNA]</scope>
    <source>
        <strain evidence="2 3">KCTC 33185</strain>
    </source>
</reference>
<dbReference type="PANTHER" id="PTHR43649:SF12">
    <property type="entry name" value="DIACETYLCHITOBIOSE BINDING PROTEIN DASA"/>
    <property type="match status" value="1"/>
</dbReference>
<accession>A0A5C4TEA8</accession>
<feature type="signal peptide" evidence="1">
    <location>
        <begin position="1"/>
        <end position="27"/>
    </location>
</feature>
<feature type="chain" id="PRO_5039654637" evidence="1">
    <location>
        <begin position="28"/>
        <end position="454"/>
    </location>
</feature>
<dbReference type="Pfam" id="PF01547">
    <property type="entry name" value="SBP_bac_1"/>
    <property type="match status" value="1"/>
</dbReference>
<keyword evidence="3" id="KW-1185">Reference proteome</keyword>
<gene>
    <name evidence="2" type="ORF">FE784_07805</name>
</gene>
<evidence type="ECO:0000256" key="1">
    <source>
        <dbReference type="SAM" id="SignalP"/>
    </source>
</evidence>
<dbReference type="Gene3D" id="3.40.190.10">
    <property type="entry name" value="Periplasmic binding protein-like II"/>
    <property type="match status" value="1"/>
</dbReference>
<dbReference type="InterPro" id="IPR006059">
    <property type="entry name" value="SBP"/>
</dbReference>
<proteinExistence type="predicted"/>
<evidence type="ECO:0000313" key="2">
    <source>
        <dbReference type="EMBL" id="TNJ66779.1"/>
    </source>
</evidence>
<organism evidence="2 3">
    <name type="scientific">Paenibacillus hemerocallicola</name>
    <dbReference type="NCBI Taxonomy" id="1172614"/>
    <lineage>
        <taxon>Bacteria</taxon>
        <taxon>Bacillati</taxon>
        <taxon>Bacillota</taxon>
        <taxon>Bacilli</taxon>
        <taxon>Bacillales</taxon>
        <taxon>Paenibacillaceae</taxon>
        <taxon>Paenibacillus</taxon>
    </lineage>
</organism>
<dbReference type="PROSITE" id="PS51257">
    <property type="entry name" value="PROKAR_LIPOPROTEIN"/>
    <property type="match status" value="1"/>
</dbReference>
<keyword evidence="1" id="KW-0732">Signal</keyword>